<keyword evidence="3 7" id="KW-0489">Methyltransferase</keyword>
<comment type="caution">
    <text evidence="10">The sequence shown here is derived from an EMBL/GenBank/DDBJ whole genome shotgun (WGS) entry which is preliminary data.</text>
</comment>
<accession>A0A2A4X2R4</accession>
<dbReference type="GO" id="GO:0003723">
    <property type="term" value="F:RNA binding"/>
    <property type="evidence" value="ECO:0007669"/>
    <property type="project" value="UniProtKB-UniRule"/>
</dbReference>
<dbReference type="HAMAP" id="MF_00607">
    <property type="entry name" value="16SrRNA_methyltr_A"/>
    <property type="match status" value="1"/>
</dbReference>
<evidence type="ECO:0000259" key="9">
    <source>
        <dbReference type="SMART" id="SM00650"/>
    </source>
</evidence>
<dbReference type="PANTHER" id="PTHR11727:SF7">
    <property type="entry name" value="DIMETHYLADENOSINE TRANSFERASE-RELATED"/>
    <property type="match status" value="1"/>
</dbReference>
<evidence type="ECO:0000313" key="11">
    <source>
        <dbReference type="Proteomes" id="UP000218767"/>
    </source>
</evidence>
<dbReference type="InterPro" id="IPR020596">
    <property type="entry name" value="rRNA_Ade_Mease_Trfase_CS"/>
</dbReference>
<dbReference type="GO" id="GO:0052908">
    <property type="term" value="F:16S rRNA (adenine(1518)-N(6)/adenine(1519)-N(6))-dimethyltransferase activity"/>
    <property type="evidence" value="ECO:0007669"/>
    <property type="project" value="UniProtKB-EC"/>
</dbReference>
<sequence length="273" mass="31026">MAHSKAVTLSTGTAHQARKRFGQNFLHDQQVIDRIINEIAPTSCDHLLEIGPGQGALTKQLARSGARLDCVELDRDLAEHLKHQYRDFENVHIHQHDILKFDLNDLDLSNKRIRIIGNLPYNISTPVLFHLLKYYEKIEDMSFMLQLEVVERMSASVGDKNYGRLSLMLQYFCQAEKLFNVPPQAFIPQPKVNSAIVRLTPHCKLPVPAKDVDCLKLVVRTAFNQRRKTLKNSLKTLISGSELGDLAIDMKLRPENLSLTDYVKISDAISESK</sequence>
<dbReference type="PROSITE" id="PS01131">
    <property type="entry name" value="RRNA_A_DIMETH"/>
    <property type="match status" value="1"/>
</dbReference>
<keyword evidence="1 7" id="KW-0963">Cytoplasm</keyword>
<keyword evidence="6 7" id="KW-0694">RNA-binding</keyword>
<dbReference type="Gene3D" id="3.40.50.150">
    <property type="entry name" value="Vaccinia Virus protein VP39"/>
    <property type="match status" value="1"/>
</dbReference>
<feature type="domain" description="Ribosomal RNA adenine methylase transferase N-terminal" evidence="9">
    <location>
        <begin position="31"/>
        <end position="203"/>
    </location>
</feature>
<organism evidence="10 11">
    <name type="scientific">SAR86 cluster bacterium</name>
    <dbReference type="NCBI Taxonomy" id="2030880"/>
    <lineage>
        <taxon>Bacteria</taxon>
        <taxon>Pseudomonadati</taxon>
        <taxon>Pseudomonadota</taxon>
        <taxon>Gammaproteobacteria</taxon>
        <taxon>SAR86 cluster</taxon>
    </lineage>
</organism>
<evidence type="ECO:0000256" key="7">
    <source>
        <dbReference type="HAMAP-Rule" id="MF_00607"/>
    </source>
</evidence>
<evidence type="ECO:0000256" key="1">
    <source>
        <dbReference type="ARBA" id="ARBA00022490"/>
    </source>
</evidence>
<feature type="binding site" evidence="7 8">
    <location>
        <position position="72"/>
    </location>
    <ligand>
        <name>S-adenosyl-L-methionine</name>
        <dbReference type="ChEBI" id="CHEBI:59789"/>
    </ligand>
</feature>
<dbReference type="InterPro" id="IPR023165">
    <property type="entry name" value="rRNA_Ade_diMease-like_C"/>
</dbReference>
<evidence type="ECO:0000256" key="2">
    <source>
        <dbReference type="ARBA" id="ARBA00022552"/>
    </source>
</evidence>
<evidence type="ECO:0000256" key="6">
    <source>
        <dbReference type="ARBA" id="ARBA00022884"/>
    </source>
</evidence>
<dbReference type="Proteomes" id="UP000218767">
    <property type="component" value="Unassembled WGS sequence"/>
</dbReference>
<name>A0A2A4X2R4_9GAMM</name>
<comment type="catalytic activity">
    <reaction evidence="7">
        <text>adenosine(1518)/adenosine(1519) in 16S rRNA + 4 S-adenosyl-L-methionine = N(6)-dimethyladenosine(1518)/N(6)-dimethyladenosine(1519) in 16S rRNA + 4 S-adenosyl-L-homocysteine + 4 H(+)</text>
        <dbReference type="Rhea" id="RHEA:19609"/>
        <dbReference type="Rhea" id="RHEA-COMP:10232"/>
        <dbReference type="Rhea" id="RHEA-COMP:10233"/>
        <dbReference type="ChEBI" id="CHEBI:15378"/>
        <dbReference type="ChEBI" id="CHEBI:57856"/>
        <dbReference type="ChEBI" id="CHEBI:59789"/>
        <dbReference type="ChEBI" id="CHEBI:74411"/>
        <dbReference type="ChEBI" id="CHEBI:74493"/>
        <dbReference type="EC" id="2.1.1.182"/>
    </reaction>
</comment>
<keyword evidence="5 7" id="KW-0949">S-adenosyl-L-methionine</keyword>
<feature type="binding site" evidence="7 8">
    <location>
        <position position="51"/>
    </location>
    <ligand>
        <name>S-adenosyl-L-methionine</name>
        <dbReference type="ChEBI" id="CHEBI:59789"/>
    </ligand>
</feature>
<dbReference type="SMART" id="SM00650">
    <property type="entry name" value="rADc"/>
    <property type="match status" value="1"/>
</dbReference>
<dbReference type="AlphaFoldDB" id="A0A2A4X2R4"/>
<gene>
    <name evidence="7" type="primary">rsmA</name>
    <name evidence="7" type="synonym">ksgA</name>
    <name evidence="10" type="ORF">COB20_09625</name>
</gene>
<dbReference type="EC" id="2.1.1.182" evidence="7"/>
<dbReference type="FunFam" id="3.40.50.150:FF:000023">
    <property type="entry name" value="Ribosomal RNA small subunit methyltransferase A"/>
    <property type="match status" value="1"/>
</dbReference>
<keyword evidence="4 7" id="KW-0808">Transferase</keyword>
<evidence type="ECO:0000256" key="5">
    <source>
        <dbReference type="ARBA" id="ARBA00022691"/>
    </source>
</evidence>
<dbReference type="FunFam" id="1.10.8.100:FF:000001">
    <property type="entry name" value="Ribosomal RNA small subunit methyltransferase A"/>
    <property type="match status" value="1"/>
</dbReference>
<evidence type="ECO:0000313" key="10">
    <source>
        <dbReference type="EMBL" id="PCI76806.1"/>
    </source>
</evidence>
<dbReference type="CDD" id="cd02440">
    <property type="entry name" value="AdoMet_MTases"/>
    <property type="match status" value="1"/>
</dbReference>
<dbReference type="PANTHER" id="PTHR11727">
    <property type="entry name" value="DIMETHYLADENOSINE TRANSFERASE"/>
    <property type="match status" value="1"/>
</dbReference>
<keyword evidence="2 7" id="KW-0698">rRNA processing</keyword>
<dbReference type="Pfam" id="PF00398">
    <property type="entry name" value="RrnaAD"/>
    <property type="match status" value="1"/>
</dbReference>
<dbReference type="InterPro" id="IPR011530">
    <property type="entry name" value="rRNA_adenine_dimethylase"/>
</dbReference>
<proteinExistence type="inferred from homology"/>
<comment type="function">
    <text evidence="7">Specifically dimethylates two adjacent adenosines (A1518 and A1519) in the loop of a conserved hairpin near the 3'-end of 16S rRNA in the 30S particle. May play a critical role in biogenesis of 30S subunits.</text>
</comment>
<dbReference type="InterPro" id="IPR020598">
    <property type="entry name" value="rRNA_Ade_methylase_Trfase_N"/>
</dbReference>
<feature type="binding site" evidence="7 8">
    <location>
        <position position="26"/>
    </location>
    <ligand>
        <name>S-adenosyl-L-methionine</name>
        <dbReference type="ChEBI" id="CHEBI:59789"/>
    </ligand>
</feature>
<dbReference type="SUPFAM" id="SSF53335">
    <property type="entry name" value="S-adenosyl-L-methionine-dependent methyltransferases"/>
    <property type="match status" value="1"/>
</dbReference>
<feature type="binding site" evidence="7 8">
    <location>
        <position position="24"/>
    </location>
    <ligand>
        <name>S-adenosyl-L-methionine</name>
        <dbReference type="ChEBI" id="CHEBI:59789"/>
    </ligand>
</feature>
<dbReference type="InterPro" id="IPR001737">
    <property type="entry name" value="KsgA/Erm"/>
</dbReference>
<evidence type="ECO:0000256" key="8">
    <source>
        <dbReference type="PROSITE-ProRule" id="PRU01026"/>
    </source>
</evidence>
<protein>
    <recommendedName>
        <fullName evidence="7">Ribosomal RNA small subunit methyltransferase A</fullName>
        <ecNumber evidence="7">2.1.1.182</ecNumber>
    </recommendedName>
    <alternativeName>
        <fullName evidence="7">16S rRNA (adenine(1518)-N(6)/adenine(1519)-N(6))-dimethyltransferase</fullName>
    </alternativeName>
    <alternativeName>
        <fullName evidence="7">16S rRNA dimethyladenosine transferase</fullName>
    </alternativeName>
    <alternativeName>
        <fullName evidence="7">16S rRNA dimethylase</fullName>
    </alternativeName>
    <alternativeName>
        <fullName evidence="7">S-adenosylmethionine-6-N', N'-adenosyl(rRNA) dimethyltransferase</fullName>
    </alternativeName>
</protein>
<dbReference type="Gene3D" id="1.10.8.100">
    <property type="entry name" value="Ribosomal RNA adenine dimethylase-like, domain 2"/>
    <property type="match status" value="1"/>
</dbReference>
<dbReference type="EMBL" id="NVUL01000052">
    <property type="protein sequence ID" value="PCI76806.1"/>
    <property type="molecule type" value="Genomic_DNA"/>
</dbReference>
<comment type="similarity">
    <text evidence="7">Belongs to the class I-like SAM-binding methyltransferase superfamily. rRNA adenine N(6)-methyltransferase family. RsmA subfamily.</text>
</comment>
<evidence type="ECO:0000256" key="4">
    <source>
        <dbReference type="ARBA" id="ARBA00022679"/>
    </source>
</evidence>
<dbReference type="PROSITE" id="PS51689">
    <property type="entry name" value="SAM_RNA_A_N6_MT"/>
    <property type="match status" value="1"/>
</dbReference>
<dbReference type="NCBIfam" id="TIGR00755">
    <property type="entry name" value="ksgA"/>
    <property type="match status" value="1"/>
</dbReference>
<comment type="subcellular location">
    <subcellularLocation>
        <location evidence="7">Cytoplasm</location>
    </subcellularLocation>
</comment>
<feature type="binding site" evidence="7 8">
    <location>
        <position position="97"/>
    </location>
    <ligand>
        <name>S-adenosyl-L-methionine</name>
        <dbReference type="ChEBI" id="CHEBI:59789"/>
    </ligand>
</feature>
<feature type="binding site" evidence="7 8">
    <location>
        <position position="118"/>
    </location>
    <ligand>
        <name>S-adenosyl-L-methionine</name>
        <dbReference type="ChEBI" id="CHEBI:59789"/>
    </ligand>
</feature>
<reference evidence="11" key="1">
    <citation type="submission" date="2017-08" db="EMBL/GenBank/DDBJ databases">
        <title>A dynamic microbial community with high functional redundancy inhabits the cold, oxic subseafloor aquifer.</title>
        <authorList>
            <person name="Tully B.J."/>
            <person name="Wheat C.G."/>
            <person name="Glazer B.T."/>
            <person name="Huber J.A."/>
        </authorList>
    </citation>
    <scope>NUCLEOTIDE SEQUENCE [LARGE SCALE GENOMIC DNA]</scope>
</reference>
<dbReference type="InterPro" id="IPR029063">
    <property type="entry name" value="SAM-dependent_MTases_sf"/>
</dbReference>
<dbReference type="GO" id="GO:0005829">
    <property type="term" value="C:cytosol"/>
    <property type="evidence" value="ECO:0007669"/>
    <property type="project" value="TreeGrafter"/>
</dbReference>
<evidence type="ECO:0000256" key="3">
    <source>
        <dbReference type="ARBA" id="ARBA00022603"/>
    </source>
</evidence>